<evidence type="ECO:0000313" key="1">
    <source>
        <dbReference type="EMBL" id="KAK1406774.1"/>
    </source>
</evidence>
<sequence length="102" mass="11709">MLSPATTTAPTDDFVTGTRHLLHDKPLLYDLTRNIKSKRNTNQTLCYVDSKTRQSRFCTNYSSPKHIKTLHDHLHQKLKSATNLLPNHSVMHLLASYGQHTR</sequence>
<protein>
    <submittedName>
        <fullName evidence="1">Uncharacterized protein</fullName>
    </submittedName>
</protein>
<dbReference type="AlphaFoldDB" id="A0AAD8NE82"/>
<proteinExistence type="predicted"/>
<keyword evidence="2" id="KW-1185">Reference proteome</keyword>
<organism evidence="1 2">
    <name type="scientific">Tagetes erecta</name>
    <name type="common">African marigold</name>
    <dbReference type="NCBI Taxonomy" id="13708"/>
    <lineage>
        <taxon>Eukaryota</taxon>
        <taxon>Viridiplantae</taxon>
        <taxon>Streptophyta</taxon>
        <taxon>Embryophyta</taxon>
        <taxon>Tracheophyta</taxon>
        <taxon>Spermatophyta</taxon>
        <taxon>Magnoliopsida</taxon>
        <taxon>eudicotyledons</taxon>
        <taxon>Gunneridae</taxon>
        <taxon>Pentapetalae</taxon>
        <taxon>asterids</taxon>
        <taxon>campanulids</taxon>
        <taxon>Asterales</taxon>
        <taxon>Asteraceae</taxon>
        <taxon>Asteroideae</taxon>
        <taxon>Heliantheae alliance</taxon>
        <taxon>Tageteae</taxon>
        <taxon>Tagetes</taxon>
    </lineage>
</organism>
<name>A0AAD8NE82_TARER</name>
<dbReference type="Proteomes" id="UP001229421">
    <property type="component" value="Unassembled WGS sequence"/>
</dbReference>
<accession>A0AAD8NE82</accession>
<evidence type="ECO:0000313" key="2">
    <source>
        <dbReference type="Proteomes" id="UP001229421"/>
    </source>
</evidence>
<comment type="caution">
    <text evidence="1">The sequence shown here is derived from an EMBL/GenBank/DDBJ whole genome shotgun (WGS) entry which is preliminary data.</text>
</comment>
<gene>
    <name evidence="1" type="ORF">QVD17_38382</name>
</gene>
<reference evidence="1" key="1">
    <citation type="journal article" date="2023" name="bioRxiv">
        <title>Improved chromosome-level genome assembly for marigold (Tagetes erecta).</title>
        <authorList>
            <person name="Jiang F."/>
            <person name="Yuan L."/>
            <person name="Wang S."/>
            <person name="Wang H."/>
            <person name="Xu D."/>
            <person name="Wang A."/>
            <person name="Fan W."/>
        </authorList>
    </citation>
    <scope>NUCLEOTIDE SEQUENCE</scope>
    <source>
        <strain evidence="1">WSJ</strain>
        <tissue evidence="1">Leaf</tissue>
    </source>
</reference>
<dbReference type="EMBL" id="JAUHHV010000011">
    <property type="protein sequence ID" value="KAK1406774.1"/>
    <property type="molecule type" value="Genomic_DNA"/>
</dbReference>